<comment type="caution">
    <text evidence="2">The sequence shown here is derived from an EMBL/GenBank/DDBJ whole genome shotgun (WGS) entry which is preliminary data.</text>
</comment>
<feature type="region of interest" description="Disordered" evidence="1">
    <location>
        <begin position="46"/>
        <end position="97"/>
    </location>
</feature>
<evidence type="ECO:0000313" key="3">
    <source>
        <dbReference type="Proteomes" id="UP001165663"/>
    </source>
</evidence>
<organism evidence="2 3">
    <name type="scientific">Mycobacterium kiyosense</name>
    <dbReference type="NCBI Taxonomy" id="2871094"/>
    <lineage>
        <taxon>Bacteria</taxon>
        <taxon>Bacillati</taxon>
        <taxon>Actinomycetota</taxon>
        <taxon>Actinomycetes</taxon>
        <taxon>Mycobacteriales</taxon>
        <taxon>Mycobacteriaceae</taxon>
        <taxon>Mycobacterium</taxon>
    </lineage>
</organism>
<protein>
    <submittedName>
        <fullName evidence="2">Uncharacterized protein</fullName>
    </submittedName>
</protein>
<name>A0AA37V864_9MYCO</name>
<dbReference type="Proteomes" id="UP001165663">
    <property type="component" value="Unassembled WGS sequence"/>
</dbReference>
<proteinExistence type="predicted"/>
<dbReference type="AlphaFoldDB" id="A0AA37V864"/>
<dbReference type="RefSeq" id="WP_139805637.1">
    <property type="nucleotide sequence ID" value="NZ_BRXE01000191.1"/>
</dbReference>
<gene>
    <name evidence="2" type="ORF">SRL2020028_60650</name>
</gene>
<reference evidence="2" key="1">
    <citation type="submission" date="2022-07" db="EMBL/GenBank/DDBJ databases">
        <title>Mycobacterium kiyosense sp. nov., scotochromogenic slow-glowing species isolated from respiratory specimens.</title>
        <authorList>
            <person name="Fukano H."/>
            <person name="Kazumi Y."/>
            <person name="Sakagami N."/>
            <person name="Ato M."/>
            <person name="Mitarai S."/>
            <person name="Hoshino Y."/>
        </authorList>
    </citation>
    <scope>NUCLEOTIDE SEQUENCE</scope>
    <source>
        <strain evidence="2">SRL2020-028</strain>
    </source>
</reference>
<sequence>MCSEFMCSVHWPMLAPAMRSAIESSGDPTACAPALITAAIEAVWHKESRGRPRPAPVTPPPAPPKRDKPRAAARKRGKPVQLTLDFEVQPRKEGSRR</sequence>
<accession>A0AA37V864</accession>
<evidence type="ECO:0000313" key="2">
    <source>
        <dbReference type="EMBL" id="GLB86809.1"/>
    </source>
</evidence>
<dbReference type="EMBL" id="BRXE01000191">
    <property type="protein sequence ID" value="GLB86809.1"/>
    <property type="molecule type" value="Genomic_DNA"/>
</dbReference>
<evidence type="ECO:0000256" key="1">
    <source>
        <dbReference type="SAM" id="MobiDB-lite"/>
    </source>
</evidence>
<feature type="compositionally biased region" description="Pro residues" evidence="1">
    <location>
        <begin position="53"/>
        <end position="63"/>
    </location>
</feature>
<feature type="compositionally biased region" description="Basic and acidic residues" evidence="1">
    <location>
        <begin position="88"/>
        <end position="97"/>
    </location>
</feature>